<name>A0ABX2W5N3_9ENTR</name>
<dbReference type="Proteomes" id="UP000078407">
    <property type="component" value="Unassembled WGS sequence"/>
</dbReference>
<dbReference type="SUPFAM" id="SSF143081">
    <property type="entry name" value="BB1717-like"/>
    <property type="match status" value="1"/>
</dbReference>
<comment type="caution">
    <text evidence="1">The sequence shown here is derived from an EMBL/GenBank/DDBJ whole genome shotgun (WGS) entry which is preliminary data.</text>
</comment>
<dbReference type="EMBL" id="LXEQ01000047">
    <property type="protein sequence ID" value="OAT26189.1"/>
    <property type="molecule type" value="Genomic_DNA"/>
</dbReference>
<protein>
    <submittedName>
        <fullName evidence="1">Phage protein</fullName>
    </submittedName>
</protein>
<sequence length="49" mass="5423">MNPETTSAQASELARDTVFPAHDVTWHPVGHEVGNVKNQSPELIRNIDI</sequence>
<keyword evidence="2" id="KW-1185">Reference proteome</keyword>
<evidence type="ECO:0000313" key="1">
    <source>
        <dbReference type="EMBL" id="OAT26189.1"/>
    </source>
</evidence>
<dbReference type="Gene3D" id="3.90.1680.10">
    <property type="entry name" value="SOS response associated peptidase-like"/>
    <property type="match status" value="1"/>
</dbReference>
<organism evidence="1 2">
    <name type="scientific">Buttiauxella ferragutiae ATCC 51602</name>
    <dbReference type="NCBI Taxonomy" id="1354252"/>
    <lineage>
        <taxon>Bacteria</taxon>
        <taxon>Pseudomonadati</taxon>
        <taxon>Pseudomonadota</taxon>
        <taxon>Gammaproteobacteria</taxon>
        <taxon>Enterobacterales</taxon>
        <taxon>Enterobacteriaceae</taxon>
        <taxon>Buttiauxella</taxon>
    </lineage>
</organism>
<proteinExistence type="predicted"/>
<reference evidence="1 2" key="1">
    <citation type="submission" date="2016-04" db="EMBL/GenBank/DDBJ databases">
        <title>ATOL: Assembling a taxonomically balanced genome-scale reconstruction of the evolutionary history of the Enterobacteriaceae.</title>
        <authorList>
            <person name="Plunkett G.III."/>
            <person name="Neeno-Eckwall E.C."/>
            <person name="Glasner J.D."/>
            <person name="Perna N.T."/>
        </authorList>
    </citation>
    <scope>NUCLEOTIDE SEQUENCE [LARGE SCALE GENOMIC DNA]</scope>
    <source>
        <strain evidence="1 2">ATCC 51602</strain>
    </source>
</reference>
<dbReference type="InterPro" id="IPR036590">
    <property type="entry name" value="SRAP-like"/>
</dbReference>
<accession>A0ABX2W5N3</accession>
<evidence type="ECO:0000313" key="2">
    <source>
        <dbReference type="Proteomes" id="UP000078407"/>
    </source>
</evidence>
<gene>
    <name evidence="1" type="ORF">M976_02907</name>
</gene>